<dbReference type="Proteomes" id="UP000829685">
    <property type="component" value="Unassembled WGS sequence"/>
</dbReference>
<organism evidence="15 16">
    <name type="scientific">Neoarthrinium moseri</name>
    <dbReference type="NCBI Taxonomy" id="1658444"/>
    <lineage>
        <taxon>Eukaryota</taxon>
        <taxon>Fungi</taxon>
        <taxon>Dikarya</taxon>
        <taxon>Ascomycota</taxon>
        <taxon>Pezizomycotina</taxon>
        <taxon>Sordariomycetes</taxon>
        <taxon>Xylariomycetidae</taxon>
        <taxon>Amphisphaeriales</taxon>
        <taxon>Apiosporaceae</taxon>
        <taxon>Neoarthrinium</taxon>
    </lineage>
</organism>
<feature type="compositionally biased region" description="Basic and acidic residues" evidence="13">
    <location>
        <begin position="251"/>
        <end position="260"/>
    </location>
</feature>
<evidence type="ECO:0000256" key="1">
    <source>
        <dbReference type="ARBA" id="ARBA00004123"/>
    </source>
</evidence>
<evidence type="ECO:0000313" key="15">
    <source>
        <dbReference type="EMBL" id="KAI1852531.1"/>
    </source>
</evidence>
<evidence type="ECO:0000256" key="12">
    <source>
        <dbReference type="RuleBase" id="RU367080"/>
    </source>
</evidence>
<keyword evidence="5 12" id="KW-0378">Hydrolase</keyword>
<protein>
    <recommendedName>
        <fullName evidence="12">RNA polymerase II subunit B1 CTD phosphatase RPAP2 homolog</fullName>
        <ecNumber evidence="12">3.1.3.16</ecNumber>
    </recommendedName>
</protein>
<feature type="domain" description="RTR1-type" evidence="14">
    <location>
        <begin position="99"/>
        <end position="181"/>
    </location>
</feature>
<evidence type="ECO:0000256" key="13">
    <source>
        <dbReference type="SAM" id="MobiDB-lite"/>
    </source>
</evidence>
<dbReference type="GO" id="GO:0008420">
    <property type="term" value="F:RNA polymerase II CTD heptapeptide repeat phosphatase activity"/>
    <property type="evidence" value="ECO:0007669"/>
    <property type="project" value="UniProtKB-UniRule"/>
</dbReference>
<dbReference type="InterPro" id="IPR039693">
    <property type="entry name" value="Rtr1/RPAP2"/>
</dbReference>
<dbReference type="GO" id="GO:0005634">
    <property type="term" value="C:nucleus"/>
    <property type="evidence" value="ECO:0007669"/>
    <property type="project" value="UniProtKB-SubCell"/>
</dbReference>
<gene>
    <name evidence="15" type="ORF">JX265_012990</name>
</gene>
<evidence type="ECO:0000256" key="3">
    <source>
        <dbReference type="ARBA" id="ARBA00022723"/>
    </source>
</evidence>
<dbReference type="EC" id="3.1.3.16" evidence="12"/>
<dbReference type="Pfam" id="PF04181">
    <property type="entry name" value="RPAP2_Rtr1"/>
    <property type="match status" value="1"/>
</dbReference>
<accession>A0A9Q0AJ06</accession>
<comment type="similarity">
    <text evidence="2 11 12">Belongs to the RPAP2 family.</text>
</comment>
<dbReference type="InterPro" id="IPR038534">
    <property type="entry name" value="Rtr1/RPAP2_sf"/>
</dbReference>
<dbReference type="InterPro" id="IPR007308">
    <property type="entry name" value="Rtr1/RPAP2_dom"/>
</dbReference>
<comment type="catalytic activity">
    <reaction evidence="9 12">
        <text>O-phospho-L-seryl-[protein] + H2O = L-seryl-[protein] + phosphate</text>
        <dbReference type="Rhea" id="RHEA:20629"/>
        <dbReference type="Rhea" id="RHEA-COMP:9863"/>
        <dbReference type="Rhea" id="RHEA-COMP:11604"/>
        <dbReference type="ChEBI" id="CHEBI:15377"/>
        <dbReference type="ChEBI" id="CHEBI:29999"/>
        <dbReference type="ChEBI" id="CHEBI:43474"/>
        <dbReference type="ChEBI" id="CHEBI:83421"/>
        <dbReference type="EC" id="3.1.3.16"/>
    </reaction>
</comment>
<feature type="compositionally biased region" description="Basic and acidic residues" evidence="13">
    <location>
        <begin position="270"/>
        <end position="285"/>
    </location>
</feature>
<evidence type="ECO:0000256" key="8">
    <source>
        <dbReference type="ARBA" id="ARBA00023242"/>
    </source>
</evidence>
<dbReference type="EMBL" id="JAFIMR010000061">
    <property type="protein sequence ID" value="KAI1852531.1"/>
    <property type="molecule type" value="Genomic_DNA"/>
</dbReference>
<evidence type="ECO:0000259" key="14">
    <source>
        <dbReference type="PROSITE" id="PS51479"/>
    </source>
</evidence>
<evidence type="ECO:0000256" key="9">
    <source>
        <dbReference type="ARBA" id="ARBA00047761"/>
    </source>
</evidence>
<evidence type="ECO:0000256" key="6">
    <source>
        <dbReference type="ARBA" id="ARBA00022833"/>
    </source>
</evidence>
<evidence type="ECO:0000256" key="11">
    <source>
        <dbReference type="PROSITE-ProRule" id="PRU00812"/>
    </source>
</evidence>
<dbReference type="AlphaFoldDB" id="A0A9Q0AJ06"/>
<feature type="region of interest" description="Disordered" evidence="13">
    <location>
        <begin position="194"/>
        <end position="307"/>
    </location>
</feature>
<keyword evidence="6 12" id="KW-0862">Zinc</keyword>
<sequence>MTTPAPQQNPPKSILKPSSAPGTLAADQAAAAKAREVATTHAKIIHHRWGIEDQIGDAIVELCRYPLAAARGDGAGAGAGTACYSAADPAPSDAEGFRAGIRLFQPSDYDDLIEERNANGRCGYVLCPEARRRVAGAGEWKIVGSHILPKKEVERWCSQACAKRAMYVKIQLSETAAWERAGIDTIQIDLYEEPGSKNKKEGAEPAGQDARLAQDRVGQQQVEAQRKAAKDAKELALERGESGEPQNQRDIPIRIREKPVTRTAEGPSLGKDDGHLVLDGYKTKFENNQLTAEVAPEEDDTSMVDKS</sequence>
<name>A0A9Q0AJ06_9PEZI</name>
<feature type="compositionally biased region" description="Basic and acidic residues" evidence="13">
    <location>
        <begin position="224"/>
        <end position="242"/>
    </location>
</feature>
<keyword evidence="16" id="KW-1185">Reference proteome</keyword>
<feature type="region of interest" description="Disordered" evidence="13">
    <location>
        <begin position="1"/>
        <end position="21"/>
    </location>
</feature>
<evidence type="ECO:0000256" key="7">
    <source>
        <dbReference type="ARBA" id="ARBA00022912"/>
    </source>
</evidence>
<feature type="compositionally biased region" description="Basic and acidic residues" evidence="13">
    <location>
        <begin position="194"/>
        <end position="203"/>
    </location>
</feature>
<comment type="caution">
    <text evidence="15">The sequence shown here is derived from an EMBL/GenBank/DDBJ whole genome shotgun (WGS) entry which is preliminary data.</text>
</comment>
<keyword evidence="7 12" id="KW-0904">Protein phosphatase</keyword>
<reference evidence="15" key="1">
    <citation type="submission" date="2021-03" db="EMBL/GenBank/DDBJ databases">
        <title>Revisited historic fungal species revealed as producer of novel bioactive compounds through whole genome sequencing and comparative genomics.</title>
        <authorList>
            <person name="Vignolle G.A."/>
            <person name="Hochenegger N."/>
            <person name="Mach R.L."/>
            <person name="Mach-Aigner A.R."/>
            <person name="Javad Rahimi M."/>
            <person name="Salim K.A."/>
            <person name="Chan C.M."/>
            <person name="Lim L.B.L."/>
            <person name="Cai F."/>
            <person name="Druzhinina I.S."/>
            <person name="U'Ren J.M."/>
            <person name="Derntl C."/>
        </authorList>
    </citation>
    <scope>NUCLEOTIDE SEQUENCE</scope>
    <source>
        <strain evidence="15">TUCIM 5799</strain>
    </source>
</reference>
<proteinExistence type="inferred from homology"/>
<evidence type="ECO:0000256" key="2">
    <source>
        <dbReference type="ARBA" id="ARBA00005676"/>
    </source>
</evidence>
<evidence type="ECO:0000256" key="10">
    <source>
        <dbReference type="ARBA" id="ARBA00048336"/>
    </source>
</evidence>
<keyword evidence="4 12" id="KW-0863">Zinc-finger</keyword>
<dbReference type="GO" id="GO:0008270">
    <property type="term" value="F:zinc ion binding"/>
    <property type="evidence" value="ECO:0007669"/>
    <property type="project" value="UniProtKB-KW"/>
</dbReference>
<dbReference type="PROSITE" id="PS51479">
    <property type="entry name" value="ZF_RTR1"/>
    <property type="match status" value="1"/>
</dbReference>
<dbReference type="PANTHER" id="PTHR14732">
    <property type="entry name" value="RNA POLYMERASE II SUBUNIT B1 CTD PHOSPHATASE RPAP2-RELATED"/>
    <property type="match status" value="1"/>
</dbReference>
<comment type="catalytic activity">
    <reaction evidence="10 12">
        <text>O-phospho-L-threonyl-[protein] + H2O = L-threonyl-[protein] + phosphate</text>
        <dbReference type="Rhea" id="RHEA:47004"/>
        <dbReference type="Rhea" id="RHEA-COMP:11060"/>
        <dbReference type="Rhea" id="RHEA-COMP:11605"/>
        <dbReference type="ChEBI" id="CHEBI:15377"/>
        <dbReference type="ChEBI" id="CHEBI:30013"/>
        <dbReference type="ChEBI" id="CHEBI:43474"/>
        <dbReference type="ChEBI" id="CHEBI:61977"/>
        <dbReference type="EC" id="3.1.3.16"/>
    </reaction>
</comment>
<dbReference type="GO" id="GO:0043175">
    <property type="term" value="F:RNA polymerase core enzyme binding"/>
    <property type="evidence" value="ECO:0007669"/>
    <property type="project" value="UniProtKB-UniRule"/>
</dbReference>
<dbReference type="PANTHER" id="PTHR14732:SF0">
    <property type="entry name" value="RNA POLYMERASE II SUBUNIT B1 CTD PHOSPHATASE RPAP2-RELATED"/>
    <property type="match status" value="1"/>
</dbReference>
<dbReference type="Gene3D" id="1.25.40.820">
    <property type="match status" value="1"/>
</dbReference>
<comment type="function">
    <text evidence="12">Putative RNA polymerase II subunit B1 C-terminal domain (CTD) phosphatase involved in RNA polymerase II transcription regulation.</text>
</comment>
<evidence type="ECO:0000256" key="4">
    <source>
        <dbReference type="ARBA" id="ARBA00022771"/>
    </source>
</evidence>
<keyword evidence="8 12" id="KW-0539">Nucleus</keyword>
<feature type="compositionally biased region" description="Acidic residues" evidence="13">
    <location>
        <begin position="295"/>
        <end position="307"/>
    </location>
</feature>
<evidence type="ECO:0000256" key="5">
    <source>
        <dbReference type="ARBA" id="ARBA00022801"/>
    </source>
</evidence>
<comment type="subcellular location">
    <subcellularLocation>
        <location evidence="1 12">Nucleus</location>
    </subcellularLocation>
</comment>
<keyword evidence="3 12" id="KW-0479">Metal-binding</keyword>
<dbReference type="GO" id="GO:0005737">
    <property type="term" value="C:cytoplasm"/>
    <property type="evidence" value="ECO:0007669"/>
    <property type="project" value="TreeGrafter"/>
</dbReference>
<evidence type="ECO:0000313" key="16">
    <source>
        <dbReference type="Proteomes" id="UP000829685"/>
    </source>
</evidence>